<dbReference type="SUPFAM" id="SSF56935">
    <property type="entry name" value="Porins"/>
    <property type="match status" value="1"/>
</dbReference>
<keyword evidence="6" id="KW-0406">Ion transport</keyword>
<dbReference type="InterPro" id="IPR010917">
    <property type="entry name" value="TonB_rcpt_CS"/>
</dbReference>
<dbReference type="Pfam" id="PF07715">
    <property type="entry name" value="Plug"/>
    <property type="match status" value="1"/>
</dbReference>
<dbReference type="GO" id="GO:0044718">
    <property type="term" value="P:siderophore transmembrane transport"/>
    <property type="evidence" value="ECO:0007669"/>
    <property type="project" value="TreeGrafter"/>
</dbReference>
<feature type="signal peptide" evidence="13">
    <location>
        <begin position="1"/>
        <end position="23"/>
    </location>
</feature>
<organism evidence="16 17">
    <name type="scientific">Vibrio rotiferianus</name>
    <dbReference type="NCBI Taxonomy" id="190895"/>
    <lineage>
        <taxon>Bacteria</taxon>
        <taxon>Pseudomonadati</taxon>
        <taxon>Pseudomonadota</taxon>
        <taxon>Gammaproteobacteria</taxon>
        <taxon>Vibrionales</taxon>
        <taxon>Vibrionaceae</taxon>
        <taxon>Vibrio</taxon>
    </lineage>
</organism>
<dbReference type="Proteomes" id="UP000315115">
    <property type="component" value="Chromosome 2"/>
</dbReference>
<dbReference type="EMBL" id="AP019799">
    <property type="protein sequence ID" value="BBL91206.1"/>
    <property type="molecule type" value="Genomic_DNA"/>
</dbReference>
<keyword evidence="16" id="KW-0675">Receptor</keyword>
<evidence type="ECO:0000256" key="3">
    <source>
        <dbReference type="ARBA" id="ARBA00022452"/>
    </source>
</evidence>
<evidence type="ECO:0000259" key="14">
    <source>
        <dbReference type="Pfam" id="PF00593"/>
    </source>
</evidence>
<keyword evidence="3 10" id="KW-1134">Transmembrane beta strand</keyword>
<sequence length="654" mass="72696">MRRYNLSLAVALALSTAPSLTHANDNDTEVMVVTAAQHETSIKDAPASISVITSEELNRIPATDITTALENVAGVHILRNTGSEPKVVIRGLHNQNSSNGNYTLFLINGRRTSSSETVIRGASFDLSSIPLSAIEQVEVVRGPMSSLYGSEAIGGVVNVILKKPEEETTVSGSLSNSLPQDNNASSLVNDADGELAIGNVFARGALVPNSLFYTLSLDMSKKNAWFPDDAGDNFSPQAEQDRKTVRGGLSWLPTEHDEVYFDVAYALDDRVEYSYFGQRNAVYKSQYDSEKLTSTLGHNRNWSWGQSDFSYFYETSKVNEDNFHPLVKKAEMTQDNHTVDGRFVLENVENQLISVGGQFSYTSVENKRDYSSDRSVTKNAVYVQDEYSVNDDLIATISGRLTHNNQFGNNFSPRAYLVYNGIENFTFKGGYGEGFKAPTIFQSSEDFSLVSCGGRCTLVGNPDLKPQTSKTYEFSTLYYATRGYVQATIFFNDVKNLIDRDLDPFFNGTSNIIKYENIDRVETKGVELEGELDILDSLSLVSNATYTDSKNKENGMDISYTPEWLANVNLNWQGTENLLLFATVNYTGKQKDGQDNTLDDYSILSLGGAYTINDNFTIKTGVTNLTDERLDKTDLDYEDTEMGRTYYLTVDFEF</sequence>
<keyword evidence="2 10" id="KW-0813">Transport</keyword>
<feature type="chain" id="PRO_5021903458" evidence="13">
    <location>
        <begin position="24"/>
        <end position="654"/>
    </location>
</feature>
<evidence type="ECO:0000256" key="4">
    <source>
        <dbReference type="ARBA" id="ARBA00022692"/>
    </source>
</evidence>
<evidence type="ECO:0000256" key="13">
    <source>
        <dbReference type="SAM" id="SignalP"/>
    </source>
</evidence>
<dbReference type="Gene3D" id="2.40.170.20">
    <property type="entry name" value="TonB-dependent receptor, beta-barrel domain"/>
    <property type="match status" value="1"/>
</dbReference>
<evidence type="ECO:0000256" key="10">
    <source>
        <dbReference type="PROSITE-ProRule" id="PRU01360"/>
    </source>
</evidence>
<keyword evidence="7 12" id="KW-0798">TonB box</keyword>
<evidence type="ECO:0000256" key="1">
    <source>
        <dbReference type="ARBA" id="ARBA00004571"/>
    </source>
</evidence>
<dbReference type="Gene3D" id="2.170.130.10">
    <property type="entry name" value="TonB-dependent receptor, plug domain"/>
    <property type="match status" value="1"/>
</dbReference>
<evidence type="ECO:0000256" key="8">
    <source>
        <dbReference type="ARBA" id="ARBA00023136"/>
    </source>
</evidence>
<dbReference type="InterPro" id="IPR036942">
    <property type="entry name" value="Beta-barrel_TonB_sf"/>
</dbReference>
<keyword evidence="8 10" id="KW-0472">Membrane</keyword>
<dbReference type="InterPro" id="IPR039426">
    <property type="entry name" value="TonB-dep_rcpt-like"/>
</dbReference>
<evidence type="ECO:0000256" key="7">
    <source>
        <dbReference type="ARBA" id="ARBA00023077"/>
    </source>
</evidence>
<evidence type="ECO:0000256" key="2">
    <source>
        <dbReference type="ARBA" id="ARBA00022448"/>
    </source>
</evidence>
<evidence type="ECO:0000256" key="9">
    <source>
        <dbReference type="ARBA" id="ARBA00023237"/>
    </source>
</evidence>
<name>A0A510IFI0_9VIBR</name>
<dbReference type="GO" id="GO:0009279">
    <property type="term" value="C:cell outer membrane"/>
    <property type="evidence" value="ECO:0007669"/>
    <property type="project" value="UniProtKB-SubCell"/>
</dbReference>
<evidence type="ECO:0000256" key="6">
    <source>
        <dbReference type="ARBA" id="ARBA00023065"/>
    </source>
</evidence>
<dbReference type="PROSITE" id="PS01156">
    <property type="entry name" value="TONB_DEPENDENT_REC_2"/>
    <property type="match status" value="1"/>
</dbReference>
<dbReference type="Pfam" id="PF00593">
    <property type="entry name" value="TonB_dep_Rec_b-barrel"/>
    <property type="match status" value="1"/>
</dbReference>
<feature type="domain" description="TonB-dependent receptor plug" evidence="15">
    <location>
        <begin position="42"/>
        <end position="156"/>
    </location>
</feature>
<evidence type="ECO:0000256" key="11">
    <source>
        <dbReference type="PROSITE-ProRule" id="PRU10144"/>
    </source>
</evidence>
<comment type="similarity">
    <text evidence="10 12">Belongs to the TonB-dependent receptor family.</text>
</comment>
<dbReference type="InterPro" id="IPR037066">
    <property type="entry name" value="Plug_dom_sf"/>
</dbReference>
<accession>A0A510IFI0</accession>
<dbReference type="CDD" id="cd01347">
    <property type="entry name" value="ligand_gated_channel"/>
    <property type="match status" value="1"/>
</dbReference>
<evidence type="ECO:0000313" key="17">
    <source>
        <dbReference type="Proteomes" id="UP000315115"/>
    </source>
</evidence>
<evidence type="ECO:0000256" key="5">
    <source>
        <dbReference type="ARBA" id="ARBA00022729"/>
    </source>
</evidence>
<feature type="short sequence motif" description="TonB C-terminal box" evidence="11">
    <location>
        <begin position="637"/>
        <end position="654"/>
    </location>
</feature>
<dbReference type="AlphaFoldDB" id="A0A510IFI0"/>
<dbReference type="PANTHER" id="PTHR30069:SF53">
    <property type="entry name" value="COLICIN I RECEPTOR-RELATED"/>
    <property type="match status" value="1"/>
</dbReference>
<dbReference type="PROSITE" id="PS52016">
    <property type="entry name" value="TONB_DEPENDENT_REC_3"/>
    <property type="match status" value="1"/>
</dbReference>
<keyword evidence="4 10" id="KW-0812">Transmembrane</keyword>
<gene>
    <name evidence="16" type="ORF">VroAM7_38590</name>
</gene>
<dbReference type="RefSeq" id="WP_143693764.1">
    <property type="nucleotide sequence ID" value="NZ_AP019799.1"/>
</dbReference>
<comment type="subcellular location">
    <subcellularLocation>
        <location evidence="1 10">Cell outer membrane</location>
        <topology evidence="1 10">Multi-pass membrane protein</topology>
    </subcellularLocation>
</comment>
<proteinExistence type="inferred from homology"/>
<dbReference type="PANTHER" id="PTHR30069">
    <property type="entry name" value="TONB-DEPENDENT OUTER MEMBRANE RECEPTOR"/>
    <property type="match status" value="1"/>
</dbReference>
<evidence type="ECO:0000259" key="15">
    <source>
        <dbReference type="Pfam" id="PF07715"/>
    </source>
</evidence>
<dbReference type="GO" id="GO:0015344">
    <property type="term" value="F:siderophore uptake transmembrane transporter activity"/>
    <property type="evidence" value="ECO:0007669"/>
    <property type="project" value="TreeGrafter"/>
</dbReference>
<keyword evidence="5 13" id="KW-0732">Signal</keyword>
<evidence type="ECO:0000313" key="16">
    <source>
        <dbReference type="EMBL" id="BBL91206.1"/>
    </source>
</evidence>
<dbReference type="InterPro" id="IPR000531">
    <property type="entry name" value="Beta-barrel_TonB"/>
</dbReference>
<dbReference type="InterPro" id="IPR012910">
    <property type="entry name" value="Plug_dom"/>
</dbReference>
<feature type="domain" description="TonB-dependent receptor-like beta-barrel" evidence="14">
    <location>
        <begin position="225"/>
        <end position="625"/>
    </location>
</feature>
<reference evidence="17" key="1">
    <citation type="submission" date="2019-07" db="EMBL/GenBank/DDBJ databases">
        <title>Complete Genome Sequences of Vibrion rotiferianus strain AM7.</title>
        <authorList>
            <person name="Miyazaki K."/>
            <person name="Wiseschart A."/>
            <person name="Pootanakit K."/>
            <person name="Ishimori K."/>
            <person name="Kitahara K."/>
        </authorList>
    </citation>
    <scope>NUCLEOTIDE SEQUENCE [LARGE SCALE GENOMIC DNA]</scope>
    <source>
        <strain evidence="17">AM7</strain>
    </source>
</reference>
<protein>
    <submittedName>
        <fullName evidence="16">TonB-dependent receptor</fullName>
    </submittedName>
</protein>
<evidence type="ECO:0000256" key="12">
    <source>
        <dbReference type="RuleBase" id="RU003357"/>
    </source>
</evidence>
<keyword evidence="9 10" id="KW-0998">Cell outer membrane</keyword>